<dbReference type="EMBL" id="JAPAHU010000330">
    <property type="protein sequence ID" value="MCW1043258.1"/>
    <property type="molecule type" value="Genomic_DNA"/>
</dbReference>
<comment type="similarity">
    <text evidence="2">Belongs to the BCCT transporter (TC 2.A.15) family.</text>
</comment>
<dbReference type="Proteomes" id="UP001526076">
    <property type="component" value="Unassembled WGS sequence"/>
</dbReference>
<proteinExistence type="inferred from homology"/>
<feature type="non-terminal residue" evidence="8">
    <location>
        <position position="1"/>
    </location>
</feature>
<keyword evidence="7" id="KW-0472">Membrane</keyword>
<dbReference type="PANTHER" id="PTHR30047">
    <property type="entry name" value="HIGH-AFFINITY CHOLINE TRANSPORT PROTEIN-RELATED"/>
    <property type="match status" value="1"/>
</dbReference>
<evidence type="ECO:0000256" key="3">
    <source>
        <dbReference type="ARBA" id="ARBA00022448"/>
    </source>
</evidence>
<evidence type="ECO:0000256" key="7">
    <source>
        <dbReference type="ARBA" id="ARBA00023136"/>
    </source>
</evidence>
<name>A0ABT3EDD4_STRAP</name>
<keyword evidence="6" id="KW-1133">Transmembrane helix</keyword>
<comment type="caution">
    <text evidence="8">The sequence shown here is derived from an EMBL/GenBank/DDBJ whole genome shotgun (WGS) entry which is preliminary data.</text>
</comment>
<dbReference type="PANTHER" id="PTHR30047:SF7">
    <property type="entry name" value="HIGH-AFFINITY CHOLINE TRANSPORT PROTEIN"/>
    <property type="match status" value="1"/>
</dbReference>
<accession>A0ABT3EDD4</accession>
<keyword evidence="4" id="KW-1003">Cell membrane</keyword>
<protein>
    <submittedName>
        <fullName evidence="8">BCCT family transporter</fullName>
    </submittedName>
</protein>
<evidence type="ECO:0000313" key="8">
    <source>
        <dbReference type="EMBL" id="MCW1043258.1"/>
    </source>
</evidence>
<keyword evidence="9" id="KW-1185">Reference proteome</keyword>
<dbReference type="Pfam" id="PF02028">
    <property type="entry name" value="BCCT"/>
    <property type="match status" value="1"/>
</dbReference>
<evidence type="ECO:0000256" key="1">
    <source>
        <dbReference type="ARBA" id="ARBA00004651"/>
    </source>
</evidence>
<evidence type="ECO:0000256" key="2">
    <source>
        <dbReference type="ARBA" id="ARBA00005658"/>
    </source>
</evidence>
<feature type="non-terminal residue" evidence="8">
    <location>
        <position position="86"/>
    </location>
</feature>
<evidence type="ECO:0000313" key="9">
    <source>
        <dbReference type="Proteomes" id="UP001526076"/>
    </source>
</evidence>
<evidence type="ECO:0000256" key="6">
    <source>
        <dbReference type="ARBA" id="ARBA00022989"/>
    </source>
</evidence>
<keyword evidence="3" id="KW-0813">Transport</keyword>
<dbReference type="InterPro" id="IPR000060">
    <property type="entry name" value="BCCT_transptr"/>
</dbReference>
<sequence>AIYAVVSLSVGYVSYRRGRVPLMSSIIAPLVGDSPRSDSVGARLIDGLAIIATLFGTAASLGIGALQIGRGVEIVSGWSAPGNTVA</sequence>
<evidence type="ECO:0000256" key="4">
    <source>
        <dbReference type="ARBA" id="ARBA00022475"/>
    </source>
</evidence>
<gene>
    <name evidence="8" type="ORF">OJ597_12850</name>
</gene>
<evidence type="ECO:0000256" key="5">
    <source>
        <dbReference type="ARBA" id="ARBA00022692"/>
    </source>
</evidence>
<keyword evidence="5" id="KW-0812">Transmembrane</keyword>
<organism evidence="8 9">
    <name type="scientific">Streptococcus anginosus</name>
    <dbReference type="NCBI Taxonomy" id="1328"/>
    <lineage>
        <taxon>Bacteria</taxon>
        <taxon>Bacillati</taxon>
        <taxon>Bacillota</taxon>
        <taxon>Bacilli</taxon>
        <taxon>Lactobacillales</taxon>
        <taxon>Streptococcaceae</taxon>
        <taxon>Streptococcus</taxon>
        <taxon>Streptococcus anginosus group</taxon>
    </lineage>
</organism>
<comment type="subcellular location">
    <subcellularLocation>
        <location evidence="1">Cell membrane</location>
        <topology evidence="1">Multi-pass membrane protein</topology>
    </subcellularLocation>
</comment>
<reference evidence="8 9" key="1">
    <citation type="submission" date="2022-10" db="EMBL/GenBank/DDBJ databases">
        <title>Comparative genomic study of S. anginosus.</title>
        <authorList>
            <person name="Prasad A."/>
            <person name="Ene A."/>
            <person name="Jablonska S."/>
            <person name="Du J."/>
            <person name="Wolfe A.J."/>
            <person name="Putonti C."/>
        </authorList>
    </citation>
    <scope>NUCLEOTIDE SEQUENCE [LARGE SCALE GENOMIC DNA]</scope>
    <source>
        <strain evidence="8 9">UMB9231</strain>
    </source>
</reference>